<feature type="compositionally biased region" description="Basic and acidic residues" evidence="1">
    <location>
        <begin position="309"/>
        <end position="328"/>
    </location>
</feature>
<feature type="compositionally biased region" description="Basic and acidic residues" evidence="1">
    <location>
        <begin position="149"/>
        <end position="177"/>
    </location>
</feature>
<proteinExistence type="predicted"/>
<dbReference type="RefSeq" id="XP_067921233.1">
    <property type="nucleotide sequence ID" value="XM_068066789.1"/>
</dbReference>
<dbReference type="GeneID" id="94430000"/>
<feature type="compositionally biased region" description="Polar residues" evidence="1">
    <location>
        <begin position="779"/>
        <end position="796"/>
    </location>
</feature>
<comment type="caution">
    <text evidence="2">The sequence shown here is derived from an EMBL/GenBank/DDBJ whole genome shotgun (WGS) entry which is preliminary data.</text>
</comment>
<feature type="region of interest" description="Disordered" evidence="1">
    <location>
        <begin position="2517"/>
        <end position="2537"/>
    </location>
</feature>
<dbReference type="VEuPathDB" id="ToxoDB:CSUI_006635"/>
<feature type="region of interest" description="Disordered" evidence="1">
    <location>
        <begin position="2139"/>
        <end position="2163"/>
    </location>
</feature>
<feature type="region of interest" description="Disordered" evidence="1">
    <location>
        <begin position="234"/>
        <end position="499"/>
    </location>
</feature>
<feature type="compositionally biased region" description="Basic and acidic residues" evidence="1">
    <location>
        <begin position="392"/>
        <end position="418"/>
    </location>
</feature>
<feature type="non-terminal residue" evidence="2">
    <location>
        <position position="1"/>
    </location>
</feature>
<feature type="compositionally biased region" description="Polar residues" evidence="1">
    <location>
        <begin position="1934"/>
        <end position="1944"/>
    </location>
</feature>
<feature type="region of interest" description="Disordered" evidence="1">
    <location>
        <begin position="728"/>
        <end position="813"/>
    </location>
</feature>
<feature type="region of interest" description="Disordered" evidence="1">
    <location>
        <begin position="2741"/>
        <end position="2768"/>
    </location>
</feature>
<feature type="compositionally biased region" description="Low complexity" evidence="1">
    <location>
        <begin position="86"/>
        <end position="104"/>
    </location>
</feature>
<feature type="compositionally biased region" description="Basic and acidic residues" evidence="1">
    <location>
        <begin position="261"/>
        <end position="275"/>
    </location>
</feature>
<feature type="region of interest" description="Disordered" evidence="1">
    <location>
        <begin position="2957"/>
        <end position="3021"/>
    </location>
</feature>
<feature type="compositionally biased region" description="Basic and acidic residues" evidence="1">
    <location>
        <begin position="440"/>
        <end position="454"/>
    </location>
</feature>
<name>A0A2C6KTE8_9APIC</name>
<reference evidence="2 3" key="1">
    <citation type="journal article" date="2017" name="Int. J. Parasitol.">
        <title>The genome of the protozoan parasite Cystoisospora suis and a reverse vaccinology approach to identify vaccine candidates.</title>
        <authorList>
            <person name="Palmieri N."/>
            <person name="Shrestha A."/>
            <person name="Ruttkowski B."/>
            <person name="Beck T."/>
            <person name="Vogl C."/>
            <person name="Tomley F."/>
            <person name="Blake D.P."/>
            <person name="Joachim A."/>
        </authorList>
    </citation>
    <scope>NUCLEOTIDE SEQUENCE [LARGE SCALE GENOMIC DNA]</scope>
    <source>
        <strain evidence="2 3">Wien I</strain>
    </source>
</reference>
<feature type="compositionally biased region" description="Gly residues" evidence="1">
    <location>
        <begin position="112"/>
        <end position="126"/>
    </location>
</feature>
<feature type="region of interest" description="Disordered" evidence="1">
    <location>
        <begin position="1782"/>
        <end position="1813"/>
    </location>
</feature>
<evidence type="ECO:0000313" key="2">
    <source>
        <dbReference type="EMBL" id="PHJ19534.1"/>
    </source>
</evidence>
<feature type="compositionally biased region" description="Low complexity" evidence="1">
    <location>
        <begin position="338"/>
        <end position="348"/>
    </location>
</feature>
<feature type="region of interest" description="Disordered" evidence="1">
    <location>
        <begin position="1"/>
        <end position="130"/>
    </location>
</feature>
<keyword evidence="3" id="KW-1185">Reference proteome</keyword>
<feature type="region of interest" description="Disordered" evidence="1">
    <location>
        <begin position="2230"/>
        <end position="2272"/>
    </location>
</feature>
<evidence type="ECO:0000256" key="1">
    <source>
        <dbReference type="SAM" id="MobiDB-lite"/>
    </source>
</evidence>
<feature type="region of interest" description="Disordered" evidence="1">
    <location>
        <begin position="149"/>
        <end position="219"/>
    </location>
</feature>
<feature type="compositionally biased region" description="Basic and acidic residues" evidence="1">
    <location>
        <begin position="58"/>
        <end position="79"/>
    </location>
</feature>
<feature type="compositionally biased region" description="Polar residues" evidence="1">
    <location>
        <begin position="2521"/>
        <end position="2537"/>
    </location>
</feature>
<dbReference type="Proteomes" id="UP000221165">
    <property type="component" value="Unassembled WGS sequence"/>
</dbReference>
<accession>A0A2C6KTE8</accession>
<feature type="compositionally biased region" description="Polar residues" evidence="1">
    <location>
        <begin position="1984"/>
        <end position="1998"/>
    </location>
</feature>
<dbReference type="OrthoDB" id="333252at2759"/>
<organism evidence="2 3">
    <name type="scientific">Cystoisospora suis</name>
    <dbReference type="NCBI Taxonomy" id="483139"/>
    <lineage>
        <taxon>Eukaryota</taxon>
        <taxon>Sar</taxon>
        <taxon>Alveolata</taxon>
        <taxon>Apicomplexa</taxon>
        <taxon>Conoidasida</taxon>
        <taxon>Coccidia</taxon>
        <taxon>Eucoccidiorida</taxon>
        <taxon>Eimeriorina</taxon>
        <taxon>Sarcocystidae</taxon>
        <taxon>Cystoisospora</taxon>
    </lineage>
</organism>
<feature type="region of interest" description="Disordered" evidence="1">
    <location>
        <begin position="1889"/>
        <end position="2018"/>
    </location>
</feature>
<feature type="compositionally biased region" description="Basic and acidic residues" evidence="1">
    <location>
        <begin position="284"/>
        <end position="302"/>
    </location>
</feature>
<evidence type="ECO:0000313" key="3">
    <source>
        <dbReference type="Proteomes" id="UP000221165"/>
    </source>
</evidence>
<feature type="region of interest" description="Disordered" evidence="1">
    <location>
        <begin position="2286"/>
        <end position="2325"/>
    </location>
</feature>
<feature type="compositionally biased region" description="Polar residues" evidence="1">
    <location>
        <begin position="2756"/>
        <end position="2768"/>
    </location>
</feature>
<feature type="compositionally biased region" description="Low complexity" evidence="1">
    <location>
        <begin position="2286"/>
        <end position="2309"/>
    </location>
</feature>
<feature type="compositionally biased region" description="Polar residues" evidence="1">
    <location>
        <begin position="2141"/>
        <end position="2150"/>
    </location>
</feature>
<sequence length="3021" mass="317052">SPPGKGAGLLGGPLGWAKASRAKATAGSKVPLAGKVPLSGKGLQAVKAAGTESASVGEEGKDGERESVETKEDGGESEAKAGQPVGGKVLPGLKGPPGKKLPVGGKPPSPGKGAGLPKGPPGGKVSLGGKVAVGGKALPEVAVEGAKKAIVGEEAKAKKGEAKAAEETKEALGERAGRARGPMGTKALSGSKGPPGKGSPGAGKTPPLGKEAGLPAGPVGVRLAPGAKVLVSGVIAPGGTGTSETTRVAAGKQRGLAEGVTKSEGEEGGERDMETAAKNGVGESKVRVGEEKKKGEGKRGEETGGEPGAKTREPERGKRLPGLEDSPGKKLPAGVKELPPGKGVGLPKGPHEGKTVSGAATPTGGKTGLGAKVLLFGKAPPGDTRLPATRAVSKDSARAGEEKKRAEEVKYGAERTEAQAKGAEPAQEGDVGPKASAGKDVNEEARVSLQKTEEGSGQCDAKAGEPVGGKELPEAKGSSGRTMPRGGKALQPGKGGGLLKGTPGEMIVQATLVEQPNDSRSTLPEPSDQVLVPAVKAASLSAGPVPAAEANEVGEEDLLLAPGKRKQLLIRSPAVLHSHSQGVPVDKLTIPVEAAKSSGITRDSVAFQGGSTPADATDPVRAGVEQTAYTRTSPVPAREIQEPDAAPGDRLPFLSSVSCQLAPQVPTVASVNLLESNRSVGLEEKQDQPFRPTCGLGIIEDFSRKANSLLISPPKSELRLPVETGTFLTKKEHPQLPPASRGQAPQAGLTSCPASGRPLRSPQTAHAESHATLVPGTRSWVTPGTVSSPFPSQGTGISPKPLYGEPGDTLPSPTAAPSGYVVKEVGGVARAGTPTPEVLLEERDFLSSAIVRESPASGEDVISGRDSGGQECWHLLAQECLRTSQAPDASRTVRSVAGESRTALSFADSKGGKGRLEPPGLPGYRALTSAVLAEVDPLSLSSGKCIFSLGPRAVLSSSGVAGSPISISLPDAQRRIVDAEAQLRLVREYQGMRGVYDSPEGLFWWGDSGLRTGGINSTSVTKLPAVLFGAAVTAWNEMLVYREPQLILLLGDDARAADTVVPNLLQNLLVLGNVSLGLQTEAIQYLNDSYRLVRLLSSVRRIHQGCFSDEAEVSNVAAVRWDVRFTKQGDFCDARLNAWLIATPGMSAVYDDPCKSDIVLRLCAGIVGNEDRFLGTPFEAGVLRPVFGKDEKALSLGDEEKAALLRECFYLFAGVLRLAEAEVLEVVKLLLVIGALVSNDACVAEDSIACIAKLLGVSPTDLHRQFGVGGAAGLVEPSAVGRGLARHLYQEVFRFAVERINSVSQAIFAAARRSRAGSRAPGCLSVSILENPSGLAELTTPTIGGLACHAAQSLASTFAFRRVHSLRKLLHCENMVLPPYLSELSNFAPEDIASEALLRVDRGLFPFLAAAPREPDEIASWLEERAALCTENSELPFFSETLSLVYGSHAQVAAPRAVLQISISDLAAASRPQGPTELTVADALLYQGGAGRLLRASRLSESPWRLLKSECFGFCATLVDVWKQFLSTTPIVVGLEETCSSTAVPDQLTAVKQWEEYGFPLFVSNRELPLYCPNLFPPESATNMDDLVHYMCSYVSREDVLYGSHVIALRSQAYERLQQLQLSAAAVVARRRARLSELLEDDEELCEAVREHFAEQLRVRQGDQRTGHQWVVSPASQRQTGGPEMYHPSTPAGVAETTSVDTHVALNGEDFVVESSDEDTGRFRGLWGSCYTVQPDDGTYAGQPYFGDPDMHADGQQGPQFLLVSPPDAAGTSAVATRHWQAGFSGESDTPPTSLEDEHEAAGAEEAPSAEICEEARSMTLPQRRLRSSPKSPQEVGHLDAGAAQLHPTGVCCVSHKLPGQSRPTRPESPLFAIQERPCASSSICLSTPAPIGTVGPPQSPRRPRPSVAVEGFPGSSPRGPGQRARPQVEPKQPSGSRSLQQGRKSPATDEVSEVGFSGREAETPSLLDRLSVGVTCGSRPPVNESTGDMSLVTSGESKLTRAGVSEDTSLLSQERDRLTEENSRLHLENARLSAENLRLENVKLQEENVCLGRALACLADQLASARGPIPARLAPAKAESRHVNGPPTAVSAGAPESPRSIAEDTPPYFSTPGRTIPANAPSGKTYCPGMGLKSAAETKGISSKASTSKAGGDSSGSPARSDVPLAKQVDVQLSAALPPKATWMGLKSTAKTKGISVKASSIAQADGDRGERLAMSNLPARQVDLELSVARPSKAAGTGSMSTAKTKDIFPKASTSKTGGDPTGPPGKSNLLTKQVDFRASAALPPKAKPSFPKQKAPAPSPVSTVPVRQLPPTESSPGSTRALPKGALVSSALLADGAHGRTVDAATMREDPGPLTPSSVPAKPPLLRKIPSPFVMQLPKKVSVFTPTKKATVCSPESFPREQSSVAQCLQAEASDMLASRGATDVFSEHQDKPGVSSSVSTAPPISLATPEELRDSNQDDVGQTVSDVPGMSAKYETDENAFSEAPLQAVAQTAASPRHPSRFVRQHRLLYPAAGDTRSGTGDGSRTLSGTGVSDSHVLSKFENRVGQRTVRTGQRTTLQQIRTMTAGPEKASCGHGGAVVNSRGVEEERDVDKLAQGMRAMWIQAAFSGVWRGVVYWPKHLEHLTEQSQRRLTETHTDLNSPKCSGEQIEVTASNFFDSFAKVVSPDAEKARQLVVSSAPPSGLGGNTGTVRLVNRTAVDREAVRAQSHETAFPDYSRPSFTEAPVISVSGRETLKHPGTLCVSPGMRGRSGQDTPGSPSGLGSNLPESLLTQLFSSRCSSPKQDGHVATWMLTDLEGTWNGKVVWKPPSDEYGTASSTSTIILVDLTAPEGGLLEPEGPLKVFRTGEGGTPHPLVVRQQGQSIADKIRSILNSTDSTGTRIGAGNVYFIPPHQAGVLAITSCTRPQETGLCIEEPSDRFSTTAHYSERRRKERRDEALRWLEERDRACRFRPRVNAGAPAQAKALTVPTERPHQRPPGEPASHQFALPDGTNWASNDVSPAVPQDAGPAESKAADW</sequence>
<feature type="region of interest" description="Disordered" evidence="1">
    <location>
        <begin position="2078"/>
        <end position="2102"/>
    </location>
</feature>
<dbReference type="EMBL" id="MIGC01003373">
    <property type="protein sequence ID" value="PHJ19534.1"/>
    <property type="molecule type" value="Genomic_DNA"/>
</dbReference>
<feature type="compositionally biased region" description="Gly residues" evidence="1">
    <location>
        <begin position="1"/>
        <end position="14"/>
    </location>
</feature>
<gene>
    <name evidence="2" type="ORF">CSUI_006635</name>
</gene>
<protein>
    <submittedName>
        <fullName evidence="2">Proteophosphoglycan related</fullName>
    </submittedName>
</protein>